<evidence type="ECO:0000256" key="1">
    <source>
        <dbReference type="ARBA" id="ARBA00004202"/>
    </source>
</evidence>
<keyword evidence="4" id="KW-0808">Transferase</keyword>
<dbReference type="SUPFAM" id="SSF53756">
    <property type="entry name" value="UDP-Glycosyltransferase/glycogen phosphorylase"/>
    <property type="match status" value="1"/>
</dbReference>
<keyword evidence="5" id="KW-0777">Teichoic acid biosynthesis</keyword>
<sequence length="391" mass="44032">MKYSPTRILGALRRRELDWFRGAVYRAFSKAPLTDTFLFESFQGKVIGDNPLAIFAEIKSRNPKAELLFTVNSSTKAPSGARGVKHGSLAWLKALATAKVLANNTNFPSYFRKRSGQTYIQTWHGTPLKRLGRDIVDVVPTGSYLKMMDREASFWDYLISPNPYCTEILGKTFGYSGQILETGYPRNDVLINGKDKRDVVRKSLGILDENQLVVLYAPTWRDSKRTATGNWKPVNFLNGSLGPNVTLLFRGHTNTHSAHNDAVAKDAIDVTDYTNVAELYLAADVLVTDYSSSMFDFSVTGKPMIFLAPDFDEYVASRGFYFDFEQLAPGPVLRDSSFLRKSLESIDSQRAEYAQRYLAWQMKFNKLEDGLASKRVVDATLTAFHSLFSEH</sequence>
<evidence type="ECO:0000256" key="2">
    <source>
        <dbReference type="ARBA" id="ARBA00010488"/>
    </source>
</evidence>
<protein>
    <submittedName>
        <fullName evidence="7">Unannotated protein</fullName>
    </submittedName>
</protein>
<comment type="subcellular location">
    <subcellularLocation>
        <location evidence="1">Cell membrane</location>
        <topology evidence="1">Peripheral membrane protein</topology>
    </subcellularLocation>
</comment>
<reference evidence="7" key="1">
    <citation type="submission" date="2020-05" db="EMBL/GenBank/DDBJ databases">
        <authorList>
            <person name="Chiriac C."/>
            <person name="Salcher M."/>
            <person name="Ghai R."/>
            <person name="Kavagutti S V."/>
        </authorList>
    </citation>
    <scope>NUCLEOTIDE SEQUENCE</scope>
</reference>
<dbReference type="Pfam" id="PF04464">
    <property type="entry name" value="Glyphos_transf"/>
    <property type="match status" value="1"/>
</dbReference>
<proteinExistence type="inferred from homology"/>
<comment type="similarity">
    <text evidence="2">Belongs to the CDP-glycerol glycerophosphotransferase family.</text>
</comment>
<accession>A0A6J6J407</accession>
<name>A0A6J6J407_9ZZZZ</name>
<dbReference type="EMBL" id="CAEZVT010000020">
    <property type="protein sequence ID" value="CAB4631787.1"/>
    <property type="molecule type" value="Genomic_DNA"/>
</dbReference>
<dbReference type="Gene3D" id="3.40.50.11820">
    <property type="match status" value="1"/>
</dbReference>
<dbReference type="GO" id="GO:0005886">
    <property type="term" value="C:plasma membrane"/>
    <property type="evidence" value="ECO:0007669"/>
    <property type="project" value="UniProtKB-SubCell"/>
</dbReference>
<evidence type="ECO:0000256" key="6">
    <source>
        <dbReference type="ARBA" id="ARBA00023136"/>
    </source>
</evidence>
<evidence type="ECO:0000256" key="3">
    <source>
        <dbReference type="ARBA" id="ARBA00022475"/>
    </source>
</evidence>
<evidence type="ECO:0000256" key="4">
    <source>
        <dbReference type="ARBA" id="ARBA00022679"/>
    </source>
</evidence>
<dbReference type="PANTHER" id="PTHR37316:SF3">
    <property type="entry name" value="TEICHOIC ACID GLYCEROL-PHOSPHATE TRANSFERASE"/>
    <property type="match status" value="1"/>
</dbReference>
<dbReference type="AlphaFoldDB" id="A0A6J6J407"/>
<dbReference type="Gene3D" id="3.40.50.12580">
    <property type="match status" value="1"/>
</dbReference>
<keyword evidence="3" id="KW-1003">Cell membrane</keyword>
<dbReference type="PANTHER" id="PTHR37316">
    <property type="entry name" value="TEICHOIC ACID GLYCEROL-PHOSPHATE PRIMASE"/>
    <property type="match status" value="1"/>
</dbReference>
<gene>
    <name evidence="7" type="ORF">UFOPK2131_00338</name>
</gene>
<dbReference type="InterPro" id="IPR043148">
    <property type="entry name" value="TagF_C"/>
</dbReference>
<dbReference type="InterPro" id="IPR043149">
    <property type="entry name" value="TagF_N"/>
</dbReference>
<keyword evidence="6" id="KW-0472">Membrane</keyword>
<organism evidence="7">
    <name type="scientific">freshwater metagenome</name>
    <dbReference type="NCBI Taxonomy" id="449393"/>
    <lineage>
        <taxon>unclassified sequences</taxon>
        <taxon>metagenomes</taxon>
        <taxon>ecological metagenomes</taxon>
    </lineage>
</organism>
<evidence type="ECO:0000313" key="7">
    <source>
        <dbReference type="EMBL" id="CAB4631787.1"/>
    </source>
</evidence>
<dbReference type="GO" id="GO:0019350">
    <property type="term" value="P:teichoic acid biosynthetic process"/>
    <property type="evidence" value="ECO:0007669"/>
    <property type="project" value="UniProtKB-KW"/>
</dbReference>
<dbReference type="InterPro" id="IPR007554">
    <property type="entry name" value="Glycerophosphate_synth"/>
</dbReference>
<dbReference type="GO" id="GO:0047355">
    <property type="term" value="F:CDP-glycerol glycerophosphotransferase activity"/>
    <property type="evidence" value="ECO:0007669"/>
    <property type="project" value="InterPro"/>
</dbReference>
<dbReference type="InterPro" id="IPR051612">
    <property type="entry name" value="Teichoic_Acid_Biosynth"/>
</dbReference>
<evidence type="ECO:0000256" key="5">
    <source>
        <dbReference type="ARBA" id="ARBA00022944"/>
    </source>
</evidence>